<name>L0RWZ6_MYCC1</name>
<dbReference type="HOGENOM" id="CLU_065988_0_0_14"/>
<gene>
    <name evidence="1" type="primary">MCYN0379</name>
    <name evidence="1" type="ordered locus">MCYN_0379</name>
</gene>
<dbReference type="Proteomes" id="UP000010466">
    <property type="component" value="Chromosome"/>
</dbReference>
<dbReference type="InterPro" id="IPR027593">
    <property type="entry name" value="Aro_clust"/>
</dbReference>
<reference evidence="2" key="1">
    <citation type="journal article" date="2013" name="Genome Announc.">
        <title>Complete genome sequence of Mycoplasma cynos strain C142.</title>
        <authorList>
            <person name="Walker C.A."/>
            <person name="Mannering S.A."/>
            <person name="Shields S."/>
            <person name="Blake D.P."/>
            <person name="Brownlie J."/>
        </authorList>
    </citation>
    <scope>NUCLEOTIDE SEQUENCE [LARGE SCALE GENOMIC DNA]</scope>
    <source>
        <strain evidence="2">C142</strain>
    </source>
</reference>
<dbReference type="PATRIC" id="fig|1246955.3.peg.344"/>
<dbReference type="AlphaFoldDB" id="L0RWZ6"/>
<evidence type="ECO:0008006" key="3">
    <source>
        <dbReference type="Google" id="ProtNLM"/>
    </source>
</evidence>
<dbReference type="EMBL" id="HF559394">
    <property type="protein sequence ID" value="CCP24111.1"/>
    <property type="molecule type" value="Genomic_DNA"/>
</dbReference>
<evidence type="ECO:0000313" key="2">
    <source>
        <dbReference type="Proteomes" id="UP000010466"/>
    </source>
</evidence>
<evidence type="ECO:0000313" key="1">
    <source>
        <dbReference type="EMBL" id="CCP24111.1"/>
    </source>
</evidence>
<dbReference type="STRING" id="1246955.MCYN_0379"/>
<proteinExistence type="predicted"/>
<organism evidence="1 2">
    <name type="scientific">Mycoplasmopsis cynos (strain C142)</name>
    <name type="common">Mycoplasma cynos</name>
    <dbReference type="NCBI Taxonomy" id="1246955"/>
    <lineage>
        <taxon>Bacteria</taxon>
        <taxon>Bacillati</taxon>
        <taxon>Mycoplasmatota</taxon>
        <taxon>Mycoplasmoidales</taxon>
        <taxon>Metamycoplasmataceae</taxon>
        <taxon>Mycoplasmopsis</taxon>
    </lineage>
</organism>
<sequence length="285" mass="33783">MMKKKYRWFIGLFSFIPVLTFSCADYSKQNELNRLISKYDEVSTVLDTNNLRNTNEILDRLLNDAFKSDQTKIVEYKKQQIDNKDKILKEYFELTKDFSKSSSKKEFALKQSEFFSNNWYFFLTNLDKFEFNFVEYIYTDLSKGYKTSDEYKKIIDLKTAKGGHKKFSFFDSYLDEIREGIEAKELGDATVYYVKKDRLVFRIIVDNLRSENNEPKVILRPINWYFNYSVAITISLGLVSEVIHQLFIHGYDNGRIDFETEMVKNQKYGSPSFVFPTVKEKMIEG</sequence>
<protein>
    <recommendedName>
        <fullName evidence="3">Lipoprotein</fullName>
    </recommendedName>
</protein>
<dbReference type="KEGG" id="mcy:MCYN_0379"/>
<dbReference type="NCBIfam" id="TIGR04313">
    <property type="entry name" value="aro_clust_Mycop"/>
    <property type="match status" value="1"/>
</dbReference>
<dbReference type="eggNOG" id="ENOG5033VQJ">
    <property type="taxonomic scope" value="Bacteria"/>
</dbReference>
<accession>L0RWZ6</accession>
<keyword evidence="2" id="KW-1185">Reference proteome</keyword>
<dbReference type="PROSITE" id="PS51257">
    <property type="entry name" value="PROKAR_LIPOPROTEIN"/>
    <property type="match status" value="1"/>
</dbReference>